<organism evidence="1 2">
    <name type="scientific">Candidatus Accumulibacter adjunctus</name>
    <dbReference type="NCBI Taxonomy" id="1454001"/>
    <lineage>
        <taxon>Bacteria</taxon>
        <taxon>Pseudomonadati</taxon>
        <taxon>Pseudomonadota</taxon>
        <taxon>Betaproteobacteria</taxon>
        <taxon>Candidatus Accumulibacter</taxon>
    </lineage>
</organism>
<sequence>MISGMRPPARTSSRITGVFSCDSAMTPPFFSAVTFEVVVSMRSSISSPISICATSISTGSAPASSIVLKKIGAIFEPRQTPPKRLFGT</sequence>
<name>A0A011MVW5_9PROT</name>
<accession>A0A011MVW5</accession>
<protein>
    <submittedName>
        <fullName evidence="1">Uncharacterized protein</fullName>
    </submittedName>
</protein>
<comment type="caution">
    <text evidence="1">The sequence shown here is derived from an EMBL/GenBank/DDBJ whole genome shotgun (WGS) entry which is preliminary data.</text>
</comment>
<evidence type="ECO:0000313" key="1">
    <source>
        <dbReference type="EMBL" id="EXI66741.1"/>
    </source>
</evidence>
<keyword evidence="2" id="KW-1185">Reference proteome</keyword>
<reference evidence="1" key="1">
    <citation type="submission" date="2014-02" db="EMBL/GenBank/DDBJ databases">
        <title>Expanding our view of genomic diversity in Candidatus Accumulibacter clades.</title>
        <authorList>
            <person name="Skennerton C.T."/>
            <person name="Barr J.J."/>
            <person name="Slater F.R."/>
            <person name="Bond P.L."/>
            <person name="Tyson G.W."/>
        </authorList>
    </citation>
    <scope>NUCLEOTIDE SEQUENCE [LARGE SCALE GENOMIC DNA]</scope>
</reference>
<gene>
    <name evidence="1" type="ORF">AW08_02324</name>
</gene>
<dbReference type="EMBL" id="JFAX01000013">
    <property type="protein sequence ID" value="EXI66741.1"/>
    <property type="molecule type" value="Genomic_DNA"/>
</dbReference>
<dbReference type="AlphaFoldDB" id="A0A011MVW5"/>
<proteinExistence type="predicted"/>
<evidence type="ECO:0000313" key="2">
    <source>
        <dbReference type="Proteomes" id="UP000020218"/>
    </source>
</evidence>
<dbReference type="Proteomes" id="UP000020218">
    <property type="component" value="Unassembled WGS sequence"/>
</dbReference>